<accession>A0A8S5M8N6</accession>
<dbReference type="EMBL" id="BK014849">
    <property type="protein sequence ID" value="DAD78661.1"/>
    <property type="molecule type" value="Genomic_DNA"/>
</dbReference>
<sequence>MPPLFFLVILHNTPQGYYVYRPWTSPTHGRLCLAYKCLSLAGGPRAGASRSARAEF</sequence>
<organism evidence="1">
    <name type="scientific">Siphoviridae sp. ctB3v5</name>
    <dbReference type="NCBI Taxonomy" id="2826186"/>
    <lineage>
        <taxon>Viruses</taxon>
        <taxon>Duplodnaviria</taxon>
        <taxon>Heunggongvirae</taxon>
        <taxon>Uroviricota</taxon>
        <taxon>Caudoviricetes</taxon>
    </lineage>
</organism>
<name>A0A8S5M8N6_9CAUD</name>
<reference evidence="1" key="1">
    <citation type="journal article" date="2021" name="Proc. Natl. Acad. Sci. U.S.A.">
        <title>A Catalog of Tens of Thousands of Viruses from Human Metagenomes Reveals Hidden Associations with Chronic Diseases.</title>
        <authorList>
            <person name="Tisza M.J."/>
            <person name="Buck C.B."/>
        </authorList>
    </citation>
    <scope>NUCLEOTIDE SEQUENCE</scope>
    <source>
        <strain evidence="1">CtB3v5</strain>
    </source>
</reference>
<protein>
    <submittedName>
        <fullName evidence="1">Uncharacterized protein</fullName>
    </submittedName>
</protein>
<proteinExistence type="predicted"/>
<evidence type="ECO:0000313" key="1">
    <source>
        <dbReference type="EMBL" id="DAD78661.1"/>
    </source>
</evidence>